<evidence type="ECO:0000259" key="8">
    <source>
        <dbReference type="Pfam" id="PF13382"/>
    </source>
</evidence>
<evidence type="ECO:0000256" key="1">
    <source>
        <dbReference type="ARBA" id="ARBA00006773"/>
    </source>
</evidence>
<comment type="cofactor">
    <cofactor evidence="6">
        <name>Mn(2+)</name>
        <dbReference type="ChEBI" id="CHEBI:29035"/>
    </cofactor>
</comment>
<dbReference type="InterPro" id="IPR006680">
    <property type="entry name" value="Amidohydro-rel"/>
</dbReference>
<dbReference type="HAMAP" id="MF_01518">
    <property type="entry name" value="Adenine_deamin"/>
    <property type="match status" value="1"/>
</dbReference>
<dbReference type="InterPro" id="IPR011059">
    <property type="entry name" value="Metal-dep_hydrolase_composite"/>
</dbReference>
<dbReference type="InterPro" id="IPR006679">
    <property type="entry name" value="Adenine_deam"/>
</dbReference>
<dbReference type="PANTHER" id="PTHR11113">
    <property type="entry name" value="N-ACETYLGLUCOSAMINE-6-PHOSPHATE DEACETYLASE"/>
    <property type="match status" value="1"/>
</dbReference>
<dbReference type="STRING" id="363754.RHSP_38848"/>
<feature type="domain" description="Adenine deaminase C-terminal" evidence="8">
    <location>
        <begin position="416"/>
        <end position="582"/>
    </location>
</feature>
<dbReference type="OrthoDB" id="9775607at2"/>
<comment type="catalytic activity">
    <reaction evidence="5 6">
        <text>adenine + H2O + H(+) = hypoxanthine + NH4(+)</text>
        <dbReference type="Rhea" id="RHEA:23688"/>
        <dbReference type="ChEBI" id="CHEBI:15377"/>
        <dbReference type="ChEBI" id="CHEBI:15378"/>
        <dbReference type="ChEBI" id="CHEBI:16708"/>
        <dbReference type="ChEBI" id="CHEBI:17368"/>
        <dbReference type="ChEBI" id="CHEBI:28938"/>
        <dbReference type="EC" id="3.5.4.2"/>
    </reaction>
</comment>
<protein>
    <recommendedName>
        <fullName evidence="2 6">Adenine deaminase</fullName>
        <shortName evidence="6">Adenase</shortName>
        <shortName evidence="6">Adenine aminase</shortName>
        <ecNumber evidence="2 6">3.5.4.2</ecNumber>
    </recommendedName>
</protein>
<dbReference type="EC" id="3.5.4.2" evidence="2 6"/>
<evidence type="ECO:0000256" key="4">
    <source>
        <dbReference type="ARBA" id="ARBA00023211"/>
    </source>
</evidence>
<keyword evidence="3 6" id="KW-0378">Hydrolase</keyword>
<comment type="caution">
    <text evidence="9">The sequence shown here is derived from an EMBL/GenBank/DDBJ whole genome shotgun (WGS) entry which is preliminary data.</text>
</comment>
<gene>
    <name evidence="6" type="primary">ade</name>
    <name evidence="9" type="ORF">RHSP_38848</name>
</gene>
<name>N6U680_9HYPH</name>
<dbReference type="EMBL" id="AQHN01000054">
    <property type="protein sequence ID" value="ENN88099.1"/>
    <property type="molecule type" value="Genomic_DNA"/>
</dbReference>
<keyword evidence="4 6" id="KW-0464">Manganese</keyword>
<proteinExistence type="inferred from homology"/>
<evidence type="ECO:0000313" key="9">
    <source>
        <dbReference type="EMBL" id="ENN88099.1"/>
    </source>
</evidence>
<dbReference type="SUPFAM" id="SSF51338">
    <property type="entry name" value="Composite domain of metallo-dependent hydrolases"/>
    <property type="match status" value="1"/>
</dbReference>
<dbReference type="Gene3D" id="2.30.40.10">
    <property type="entry name" value="Urease, subunit C, domain 1"/>
    <property type="match status" value="1"/>
</dbReference>
<dbReference type="SUPFAM" id="SSF51556">
    <property type="entry name" value="Metallo-dependent hydrolases"/>
    <property type="match status" value="1"/>
</dbReference>
<evidence type="ECO:0000259" key="7">
    <source>
        <dbReference type="Pfam" id="PF01979"/>
    </source>
</evidence>
<dbReference type="Pfam" id="PF13382">
    <property type="entry name" value="Adenine_deam_C"/>
    <property type="match status" value="1"/>
</dbReference>
<evidence type="ECO:0000256" key="6">
    <source>
        <dbReference type="HAMAP-Rule" id="MF_01518"/>
    </source>
</evidence>
<dbReference type="PANTHER" id="PTHR11113:SF2">
    <property type="entry name" value="ADENINE DEAMINASE"/>
    <property type="match status" value="1"/>
</dbReference>
<feature type="domain" description="Amidohydrolase-related" evidence="7">
    <location>
        <begin position="78"/>
        <end position="363"/>
    </location>
</feature>
<organism evidence="9 10">
    <name type="scientific">Rhizobium freirei PRF 81</name>
    <dbReference type="NCBI Taxonomy" id="363754"/>
    <lineage>
        <taxon>Bacteria</taxon>
        <taxon>Pseudomonadati</taxon>
        <taxon>Pseudomonadota</taxon>
        <taxon>Alphaproteobacteria</taxon>
        <taxon>Hyphomicrobiales</taxon>
        <taxon>Rhizobiaceae</taxon>
        <taxon>Rhizobium/Agrobacterium group</taxon>
        <taxon>Rhizobium</taxon>
    </lineage>
</organism>
<reference evidence="9 10" key="1">
    <citation type="journal article" date="2012" name="BMC Genomics">
        <title>Genomic basis of broad host range and environmental adaptability of Rhizobium tropici CIAT 899 and Rhizobium sp. PRF 81 which are used in inoculants for common bean (Phaseolus vulgaris L.).</title>
        <authorList>
            <person name="Ormeno-Orrillo E."/>
            <person name="Menna P."/>
            <person name="Almeida L.G."/>
            <person name="Ollero F.J."/>
            <person name="Nicolas M.F."/>
            <person name="Pains Rodrigues E."/>
            <person name="Shigueyoshi Nakatani A."/>
            <person name="Silva Batista J.S."/>
            <person name="Oliveira Chueire L.M."/>
            <person name="Souza R.C."/>
            <person name="Ribeiro Vasconcelos A.T."/>
            <person name="Megias M."/>
            <person name="Hungria M."/>
            <person name="Martinez-Romero E."/>
        </authorList>
    </citation>
    <scope>NUCLEOTIDE SEQUENCE [LARGE SCALE GENOMIC DNA]</scope>
    <source>
        <strain evidence="9 10">PRF 81</strain>
    </source>
</reference>
<dbReference type="InterPro" id="IPR032466">
    <property type="entry name" value="Metal_Hydrolase"/>
</dbReference>
<evidence type="ECO:0000256" key="3">
    <source>
        <dbReference type="ARBA" id="ARBA00022801"/>
    </source>
</evidence>
<dbReference type="RefSeq" id="WP_004115125.1">
    <property type="nucleotide sequence ID" value="NZ_AQHN01000054.1"/>
</dbReference>
<dbReference type="Gene3D" id="3.20.20.140">
    <property type="entry name" value="Metal-dependent hydrolases"/>
    <property type="match status" value="1"/>
</dbReference>
<evidence type="ECO:0000313" key="10">
    <source>
        <dbReference type="Proteomes" id="UP000012429"/>
    </source>
</evidence>
<keyword evidence="10" id="KW-1185">Reference proteome</keyword>
<dbReference type="GO" id="GO:0006146">
    <property type="term" value="P:adenine catabolic process"/>
    <property type="evidence" value="ECO:0007669"/>
    <property type="project" value="InterPro"/>
</dbReference>
<dbReference type="InterPro" id="IPR026912">
    <property type="entry name" value="Adenine_deam_C"/>
</dbReference>
<dbReference type="AlphaFoldDB" id="N6U680"/>
<evidence type="ECO:0000256" key="2">
    <source>
        <dbReference type="ARBA" id="ARBA00012782"/>
    </source>
</evidence>
<accession>N6U680</accession>
<sequence length="593" mass="62803">MPNEPHDLNSSDLRDRAVRAARGLEPFDVLIVGGTLVDVATSEMRLADIGLVGPLIASVLPAASRADAEQTIDASGCFVTPGFIDTHMHVESSMVTPRRYAEAVVPQGTTTVCWDPHEVGNVAGLDGIRWALEETKQLPLRFLTLAPSCVPSAPGLELAGAEFRSGEMATMLSWPDISGVAEVMNMRGVLERSEPMRGVVEAGLASGKRVCGHARGLEGADLQAFVAAGIQSDHEITSGEDLLAKLRAGLTVELRGSHDYVLPGVIEALKTLPHLPQTLTICTDDVFPDDLVNDGAMSSVLRRLIGYGMKPVDAVRAATLNAAMWLDRYDLGLIAPGRRADIVILSDLEKIVVDRVYASGREVARNGELAVAGDSVSTAHAYRDTVKLQRLSAADFDIKLPGMTEARVNTVVSPRFTKWGEAAVVVSGDKLVLPDNMLLMAVIHRHGKKDTSPVIGILEDWGHWRGALATTISHDSHNLTVFGRDPADMAAAANAVIDVGGGMATAADGKVTAVLALPVCGLLSDAPARQVADDFAKLRTAADAIADWVPPIRTFKAIVGASLACNPGPHVTDLGLTDGTTQEIRPLLAASRN</sequence>
<comment type="similarity">
    <text evidence="1 6">Belongs to the metallo-dependent hydrolases superfamily. Adenine deaminase family.</text>
</comment>
<dbReference type="PATRIC" id="fig|363754.4.peg.1886"/>
<dbReference type="Proteomes" id="UP000012429">
    <property type="component" value="Unassembled WGS sequence"/>
</dbReference>
<dbReference type="GO" id="GO:0000034">
    <property type="term" value="F:adenine deaminase activity"/>
    <property type="evidence" value="ECO:0007669"/>
    <property type="project" value="UniProtKB-UniRule"/>
</dbReference>
<dbReference type="Pfam" id="PF01979">
    <property type="entry name" value="Amidohydro_1"/>
    <property type="match status" value="1"/>
</dbReference>
<evidence type="ECO:0000256" key="5">
    <source>
        <dbReference type="ARBA" id="ARBA00047720"/>
    </source>
</evidence>